<sequence>MVFGLAIGTERAKSLENAIQDELIKRAYSTEPDPVMAEYITIMIINNKTRDQISSELEDLIGSVVERGFIDWLFTEAARGAPASELGSQTQTQTQPTDSQSSLPLASVREGPPEARRNPPSGPRGNAPLYQQAISQALPNQSPTSQKRTASARSPSPSGQNPNKSRRTDLPSGPRAMRDGRQIGPPGSRSLLERVGPRTVGNGFPRPDNMQSNIPMPGDMDIQTAIAAGFVPPGMNGMDMNAIAAAQMGPNPLLLQEMMMNQMAMMAQMATSLGMMNPGQFGGFPMQPGAQDVGMYAGPGGYNGPSVGGGPNRGRIEPFPSEDKPTPTQSVDALALIPTPTVASSSASSQPIRPNFVAPERPQSPTLCKFSLKCTNPHCRWAHPSPVATPESGMVLSNEACEQGKDCRDKDCIKGHISPAAVNPALAELQPNTPAAPAPSIPLASPHNNIFCRYGAGCTRWDCAFQHPASRKLGTPRPQAQATPCRFGAACTRATCQFQHPEGRILPSTFHRGLSTATPIVSVPVPQTGSIGAPSPHKTVIFNKPSQSKPLGAKPQEIEEKNRTIQAVKEAEEVTAKKDNSKRTPIAA</sequence>
<keyword evidence="2" id="KW-1185">Reference proteome</keyword>
<accession>A0ACC0UAK7</accession>
<gene>
    <name evidence="1" type="ORF">F5148DRAFT_1195261</name>
</gene>
<name>A0ACC0UAK7_9AGAM</name>
<reference evidence="1" key="1">
    <citation type="submission" date="2021-03" db="EMBL/GenBank/DDBJ databases">
        <title>Evolutionary priming and transition to the ectomycorrhizal habit in an iconic lineage of mushroom-forming fungi: is preadaptation a requirement?</title>
        <authorList>
            <consortium name="DOE Joint Genome Institute"/>
            <person name="Looney B.P."/>
            <person name="Miyauchi S."/>
            <person name="Morin E."/>
            <person name="Drula E."/>
            <person name="Courty P.E."/>
            <person name="Chicoki N."/>
            <person name="Fauchery L."/>
            <person name="Kohler A."/>
            <person name="Kuo A."/>
            <person name="LaButti K."/>
            <person name="Pangilinan J."/>
            <person name="Lipzen A."/>
            <person name="Riley R."/>
            <person name="Andreopoulos W."/>
            <person name="He G."/>
            <person name="Johnson J."/>
            <person name="Barry K.W."/>
            <person name="Grigoriev I.V."/>
            <person name="Nagy L."/>
            <person name="Hibbett D."/>
            <person name="Henrissat B."/>
            <person name="Matheny P.B."/>
            <person name="Labbe J."/>
            <person name="Martin A.F."/>
        </authorList>
    </citation>
    <scope>NUCLEOTIDE SEQUENCE</scope>
    <source>
        <strain evidence="1">BPL698</strain>
    </source>
</reference>
<protein>
    <submittedName>
        <fullName evidence="1">Uncharacterized protein</fullName>
    </submittedName>
</protein>
<proteinExistence type="predicted"/>
<dbReference type="Proteomes" id="UP001207468">
    <property type="component" value="Unassembled WGS sequence"/>
</dbReference>
<comment type="caution">
    <text evidence="1">The sequence shown here is derived from an EMBL/GenBank/DDBJ whole genome shotgun (WGS) entry which is preliminary data.</text>
</comment>
<evidence type="ECO:0000313" key="1">
    <source>
        <dbReference type="EMBL" id="KAI9508537.1"/>
    </source>
</evidence>
<organism evidence="1 2">
    <name type="scientific">Russula earlei</name>
    <dbReference type="NCBI Taxonomy" id="71964"/>
    <lineage>
        <taxon>Eukaryota</taxon>
        <taxon>Fungi</taxon>
        <taxon>Dikarya</taxon>
        <taxon>Basidiomycota</taxon>
        <taxon>Agaricomycotina</taxon>
        <taxon>Agaricomycetes</taxon>
        <taxon>Russulales</taxon>
        <taxon>Russulaceae</taxon>
        <taxon>Russula</taxon>
    </lineage>
</organism>
<evidence type="ECO:0000313" key="2">
    <source>
        <dbReference type="Proteomes" id="UP001207468"/>
    </source>
</evidence>
<dbReference type="EMBL" id="JAGFNK010000087">
    <property type="protein sequence ID" value="KAI9508537.1"/>
    <property type="molecule type" value="Genomic_DNA"/>
</dbReference>